<organism evidence="1 2">
    <name type="scientific">Serratia ficaria</name>
    <dbReference type="NCBI Taxonomy" id="61651"/>
    <lineage>
        <taxon>Bacteria</taxon>
        <taxon>Pseudomonadati</taxon>
        <taxon>Pseudomonadota</taxon>
        <taxon>Gammaproteobacteria</taxon>
        <taxon>Enterobacterales</taxon>
        <taxon>Yersiniaceae</taxon>
        <taxon>Serratia</taxon>
    </lineage>
</organism>
<evidence type="ECO:0000313" key="1">
    <source>
        <dbReference type="EMBL" id="SNW03899.1"/>
    </source>
</evidence>
<evidence type="ECO:0000313" key="2">
    <source>
        <dbReference type="Proteomes" id="UP000215134"/>
    </source>
</evidence>
<dbReference type="KEGG" id="sfj:SAMEA4384070_3643"/>
<protein>
    <submittedName>
        <fullName evidence="1">Uncharacterized protein</fullName>
    </submittedName>
</protein>
<accession>A0A240C7V1</accession>
<dbReference type="AlphaFoldDB" id="A0A240C7V1"/>
<dbReference type="STRING" id="1411141.GCA_001590885_02007"/>
<sequence>MISMAAPEMRLTLRAACGRARSTDGEPNPTSK</sequence>
<reference evidence="1 2" key="1">
    <citation type="submission" date="2017-06" db="EMBL/GenBank/DDBJ databases">
        <authorList>
            <consortium name="Pathogen Informatics"/>
        </authorList>
    </citation>
    <scope>NUCLEOTIDE SEQUENCE [LARGE SCALE GENOMIC DNA]</scope>
    <source>
        <strain evidence="1 2">NCTC12148</strain>
    </source>
</reference>
<dbReference type="EMBL" id="LT906479">
    <property type="protein sequence ID" value="SNW03899.1"/>
    <property type="molecule type" value="Genomic_DNA"/>
</dbReference>
<proteinExistence type="predicted"/>
<gene>
    <name evidence="1" type="ORF">SAMEA4384070_03643</name>
</gene>
<dbReference type="Proteomes" id="UP000215134">
    <property type="component" value="Chromosome 1"/>
</dbReference>
<name>A0A240C7V1_SERFI</name>
<keyword evidence="2" id="KW-1185">Reference proteome</keyword>